<gene>
    <name evidence="3" type="primary">spoIID</name>
    <name evidence="3" type="ORF">E1I69_16655</name>
</gene>
<dbReference type="Proteomes" id="UP000306477">
    <property type="component" value="Unassembled WGS sequence"/>
</dbReference>
<dbReference type="STRING" id="1033734.GCA_000285535_02529"/>
<dbReference type="GO" id="GO:0030435">
    <property type="term" value="P:sporulation resulting in formation of a cellular spore"/>
    <property type="evidence" value="ECO:0007669"/>
    <property type="project" value="InterPro"/>
</dbReference>
<keyword evidence="4" id="KW-1185">Reference proteome</keyword>
<dbReference type="PANTHER" id="PTHR30032">
    <property type="entry name" value="N-ACETYLMURAMOYL-L-ALANINE AMIDASE-RELATED"/>
    <property type="match status" value="1"/>
</dbReference>
<dbReference type="InterPro" id="IPR051922">
    <property type="entry name" value="Bact_Sporulation_Assoc"/>
</dbReference>
<comment type="caution">
    <text evidence="3">The sequence shown here is derived from an EMBL/GenBank/DDBJ whole genome shotgun (WGS) entry which is preliminary data.</text>
</comment>
<dbReference type="OrthoDB" id="9794671at2"/>
<evidence type="ECO:0000313" key="3">
    <source>
        <dbReference type="EMBL" id="THE10953.1"/>
    </source>
</evidence>
<dbReference type="AlphaFoldDB" id="A0A4V6RSU3"/>
<feature type="transmembrane region" description="Helical" evidence="1">
    <location>
        <begin position="7"/>
        <end position="29"/>
    </location>
</feature>
<sequence length="339" mass="37714">MKQIKPIIVLVSVLFVLILLIPSMLVIPFSGKDAVKLAEERQSNPEPPQIASGPTVEVAVHRVSAQKIENVPLEDYVVGVLAKEMPAKFELEALKAQALAARTYVVRHMLSEEKIGVPDGADVSDTTNHQVYKSIEELKAEWKGDYDWKIKKITQAVKETQGQILTYDGAPIDAQFFSTSNGYTENSQDYYSNEYPYLKSVKSPWDVNTEKFYDQVQMSVADFEQKLGIKIGSGNEIGKVTARTQSNRVATVEIGGKSFTGREVRETLGLRSTDFTLERKGNQVVIKTKGYGHGVGMSQYGADGMAKEGKNYKEIVAHYYQGVEITSTENFLNKLTVKK</sequence>
<keyword evidence="1" id="KW-1133">Transmembrane helix</keyword>
<dbReference type="NCBIfam" id="TIGR02669">
    <property type="entry name" value="SpoIID_LytB"/>
    <property type="match status" value="1"/>
</dbReference>
<protein>
    <submittedName>
        <fullName evidence="3">Stage II sporulation protein D</fullName>
    </submittedName>
</protein>
<dbReference type="EMBL" id="SLUB01000036">
    <property type="protein sequence ID" value="THE10953.1"/>
    <property type="molecule type" value="Genomic_DNA"/>
</dbReference>
<dbReference type="InterPro" id="IPR013693">
    <property type="entry name" value="SpoIID/LytB_N"/>
</dbReference>
<feature type="domain" description="Sporulation stage II protein D amidase enhancer LytB N-terminal" evidence="2">
    <location>
        <begin position="64"/>
        <end position="167"/>
    </location>
</feature>
<dbReference type="RefSeq" id="WP_136380701.1">
    <property type="nucleotide sequence ID" value="NZ_SLUB01000036.1"/>
</dbReference>
<evidence type="ECO:0000256" key="1">
    <source>
        <dbReference type="SAM" id="Phobius"/>
    </source>
</evidence>
<evidence type="ECO:0000259" key="2">
    <source>
        <dbReference type="Pfam" id="PF08486"/>
    </source>
</evidence>
<dbReference type="GO" id="GO:0030288">
    <property type="term" value="C:outer membrane-bounded periplasmic space"/>
    <property type="evidence" value="ECO:0007669"/>
    <property type="project" value="TreeGrafter"/>
</dbReference>
<dbReference type="PANTHER" id="PTHR30032:SF4">
    <property type="entry name" value="AMIDASE ENHANCER"/>
    <property type="match status" value="1"/>
</dbReference>
<reference evidence="3 4" key="1">
    <citation type="journal article" date="2019" name="Indoor Air">
        <title>Impacts of indoor surface finishes on bacterial viability.</title>
        <authorList>
            <person name="Hu J."/>
            <person name="Maamar S.B."/>
            <person name="Glawe A.J."/>
            <person name="Gottel N."/>
            <person name="Gilbert J.A."/>
            <person name="Hartmann E.M."/>
        </authorList>
    </citation>
    <scope>NUCLEOTIDE SEQUENCE [LARGE SCALE GENOMIC DNA]</scope>
    <source>
        <strain evidence="3 4">AF060A6</strain>
    </source>
</reference>
<dbReference type="InterPro" id="IPR013486">
    <property type="entry name" value="SpoIID/LytB"/>
</dbReference>
<keyword evidence="1" id="KW-0472">Membrane</keyword>
<dbReference type="NCBIfam" id="TIGR02870">
    <property type="entry name" value="spore_II_D"/>
    <property type="match status" value="1"/>
</dbReference>
<dbReference type="InterPro" id="IPR014225">
    <property type="entry name" value="Spore_II_D_firmicutes"/>
</dbReference>
<keyword evidence="1" id="KW-0812">Transmembrane</keyword>
<evidence type="ECO:0000313" key="4">
    <source>
        <dbReference type="Proteomes" id="UP000306477"/>
    </source>
</evidence>
<proteinExistence type="predicted"/>
<dbReference type="Pfam" id="PF08486">
    <property type="entry name" value="SpoIID"/>
    <property type="match status" value="1"/>
</dbReference>
<name>A0A4V6RSU3_9BACI</name>
<organism evidence="3 4">
    <name type="scientific">Bacillus timonensis</name>
    <dbReference type="NCBI Taxonomy" id="1033734"/>
    <lineage>
        <taxon>Bacteria</taxon>
        <taxon>Bacillati</taxon>
        <taxon>Bacillota</taxon>
        <taxon>Bacilli</taxon>
        <taxon>Bacillales</taxon>
        <taxon>Bacillaceae</taxon>
        <taxon>Bacillus</taxon>
    </lineage>
</organism>
<accession>A0A4V6RSU3</accession>